<name>A0A0N0NK27_9EURO</name>
<sequence length="545" mass="60678">MTKRQQRDDDSVEAETPTKRVRRATAKAAAVIEETESEGEVDSEYETPQSRQSGTPSRRTASKSNGTATPKPNGKTLFATPSKRAAGTPSRTKQADRSAKRKSAKNLAVADDNDEDDWDGSGALAREILNQDEGDVQDSIEVSTPTSSKATPSKRGRGRPPGAKNKRSPTPEGDIAPEEKYFFQNRMGPLRISNNVFSKVKPLTHDEYFEYRGQEDEVHKTEKAYLMKLHGRAFPQWALELSLGYSVCLYGYGSKLQLTTKFATWLYGKSNPPPSIVVVNGYTPKLNIRTVLNTIGSVLVEKESDLKLVGQPQEMVETLLIYLEQHPPEATLYVLINTLDSAPLRKLAVQSVLARLAEHPLVHLIATADSPTFPLMWNSSLLDRFNFVFHDCTTFAPYRAELNVVDDVNELLGRKGRRAGGQEGVRYVLQSLPPNAQKLYRILITEILSILTGDAEPEEDEESGTRAKPTSDAAEDTGVEYRILYDKACDAFICTSEMNFRFLMKEFHDHQMITSRRDAAGTELMCVPLGQEEMQGLLQDLISLD</sequence>
<feature type="region of interest" description="Disordered" evidence="6">
    <location>
        <begin position="454"/>
        <end position="473"/>
    </location>
</feature>
<dbReference type="OrthoDB" id="346673at2759"/>
<comment type="similarity">
    <text evidence="2 5">Belongs to the ORC2 family.</text>
</comment>
<organism evidence="9 10">
    <name type="scientific">Cyphellophora attinorum</name>
    <dbReference type="NCBI Taxonomy" id="1664694"/>
    <lineage>
        <taxon>Eukaryota</taxon>
        <taxon>Fungi</taxon>
        <taxon>Dikarya</taxon>
        <taxon>Ascomycota</taxon>
        <taxon>Pezizomycotina</taxon>
        <taxon>Eurotiomycetes</taxon>
        <taxon>Chaetothyriomycetidae</taxon>
        <taxon>Chaetothyriales</taxon>
        <taxon>Cyphellophoraceae</taxon>
        <taxon>Cyphellophora</taxon>
    </lineage>
</organism>
<evidence type="ECO:0000256" key="3">
    <source>
        <dbReference type="ARBA" id="ARBA00022705"/>
    </source>
</evidence>
<evidence type="ECO:0000256" key="1">
    <source>
        <dbReference type="ARBA" id="ARBA00004123"/>
    </source>
</evidence>
<dbReference type="GO" id="GO:0005664">
    <property type="term" value="C:nuclear origin of replication recognition complex"/>
    <property type="evidence" value="ECO:0007669"/>
    <property type="project" value="UniProtKB-UniRule"/>
</dbReference>
<evidence type="ECO:0000313" key="10">
    <source>
        <dbReference type="Proteomes" id="UP000038010"/>
    </source>
</evidence>
<dbReference type="PANTHER" id="PTHR14052">
    <property type="entry name" value="ORIGIN RECOGNITION COMPLEX SUBUNIT 2"/>
    <property type="match status" value="1"/>
</dbReference>
<dbReference type="InterPro" id="IPR007220">
    <property type="entry name" value="ORC2"/>
</dbReference>
<evidence type="ECO:0000256" key="6">
    <source>
        <dbReference type="SAM" id="MobiDB-lite"/>
    </source>
</evidence>
<comment type="subunit">
    <text evidence="5">Component of the origin recognition complex (ORC).</text>
</comment>
<dbReference type="InterPro" id="IPR056772">
    <property type="entry name" value="RecA-like_ORC2"/>
</dbReference>
<keyword evidence="4 5" id="KW-0539">Nucleus</keyword>
<comment type="subcellular location">
    <subcellularLocation>
        <location evidence="1 5">Nucleus</location>
    </subcellularLocation>
</comment>
<dbReference type="GO" id="GO:0006260">
    <property type="term" value="P:DNA replication"/>
    <property type="evidence" value="ECO:0007669"/>
    <property type="project" value="UniProtKB-UniRule"/>
</dbReference>
<dbReference type="EMBL" id="LFJN01000022">
    <property type="protein sequence ID" value="KPI37661.1"/>
    <property type="molecule type" value="Genomic_DNA"/>
</dbReference>
<dbReference type="PANTHER" id="PTHR14052:SF0">
    <property type="entry name" value="ORIGIN RECOGNITION COMPLEX SUBUNIT 2"/>
    <property type="match status" value="1"/>
</dbReference>
<comment type="caution">
    <text evidence="9">The sequence shown here is derived from an EMBL/GenBank/DDBJ whole genome shotgun (WGS) entry which is preliminary data.</text>
</comment>
<gene>
    <name evidence="9" type="ORF">AB675_95</name>
</gene>
<feature type="compositionally biased region" description="Polar residues" evidence="6">
    <location>
        <begin position="48"/>
        <end position="70"/>
    </location>
</feature>
<proteinExistence type="inferred from homology"/>
<keyword evidence="10" id="KW-1185">Reference proteome</keyword>
<dbReference type="STRING" id="1664694.A0A0N0NK27"/>
<reference evidence="9 10" key="1">
    <citation type="submission" date="2015-06" db="EMBL/GenBank/DDBJ databases">
        <title>Draft genome of the ant-associated black yeast Phialophora attae CBS 131958.</title>
        <authorList>
            <person name="Moreno L.F."/>
            <person name="Stielow B.J."/>
            <person name="de Hoog S."/>
            <person name="Vicente V.A."/>
            <person name="Weiss V.A."/>
            <person name="de Vries M."/>
            <person name="Cruz L.M."/>
            <person name="Souza E.M."/>
        </authorList>
    </citation>
    <scope>NUCLEOTIDE SEQUENCE [LARGE SCALE GENOMIC DNA]</scope>
    <source>
        <strain evidence="9 10">CBS 131958</strain>
    </source>
</reference>
<evidence type="ECO:0000256" key="4">
    <source>
        <dbReference type="ARBA" id="ARBA00023242"/>
    </source>
</evidence>
<comment type="function">
    <text evidence="5">Component of the origin recognition complex (ORC) that binds origins of replication. DNA-binding is ATP-dependent. ORC is required to assemble the pre-replication complex necessary to initiate DNA replication.</text>
</comment>
<evidence type="ECO:0000313" key="9">
    <source>
        <dbReference type="EMBL" id="KPI37661.1"/>
    </source>
</evidence>
<feature type="compositionally biased region" description="Acidic residues" evidence="6">
    <location>
        <begin position="33"/>
        <end position="45"/>
    </location>
</feature>
<dbReference type="Pfam" id="PF04084">
    <property type="entry name" value="RecA-like_ORC2"/>
    <property type="match status" value="1"/>
</dbReference>
<evidence type="ECO:0000256" key="2">
    <source>
        <dbReference type="ARBA" id="ARBA00007421"/>
    </source>
</evidence>
<evidence type="ECO:0000256" key="5">
    <source>
        <dbReference type="RuleBase" id="RU368084"/>
    </source>
</evidence>
<protein>
    <recommendedName>
        <fullName evidence="5">Origin recognition complex subunit 2</fullName>
    </recommendedName>
</protein>
<dbReference type="Pfam" id="PF24882">
    <property type="entry name" value="WHD_ORC2"/>
    <property type="match status" value="1"/>
</dbReference>
<dbReference type="RefSeq" id="XP_017997624.1">
    <property type="nucleotide sequence ID" value="XM_018150149.1"/>
</dbReference>
<feature type="domain" description="Origin recognition complex subunit 2 winged-helix" evidence="8">
    <location>
        <begin position="473"/>
        <end position="533"/>
    </location>
</feature>
<evidence type="ECO:0000259" key="8">
    <source>
        <dbReference type="Pfam" id="PF24882"/>
    </source>
</evidence>
<dbReference type="AlphaFoldDB" id="A0A0N0NK27"/>
<dbReference type="InterPro" id="IPR056773">
    <property type="entry name" value="WHD_ORC2"/>
</dbReference>
<accession>A0A0N0NK27</accession>
<feature type="region of interest" description="Disordered" evidence="6">
    <location>
        <begin position="1"/>
        <end position="176"/>
    </location>
</feature>
<dbReference type="Proteomes" id="UP000038010">
    <property type="component" value="Unassembled WGS sequence"/>
</dbReference>
<dbReference type="VEuPathDB" id="FungiDB:AB675_95"/>
<evidence type="ECO:0000259" key="7">
    <source>
        <dbReference type="Pfam" id="PF04084"/>
    </source>
</evidence>
<dbReference type="GeneID" id="28741918"/>
<dbReference type="GO" id="GO:0003688">
    <property type="term" value="F:DNA replication origin binding"/>
    <property type="evidence" value="ECO:0007669"/>
    <property type="project" value="UniProtKB-UniRule"/>
</dbReference>
<keyword evidence="3 5" id="KW-0235">DNA replication</keyword>
<feature type="domain" description="Origin recognition complex subunit 2 RecA-like" evidence="7">
    <location>
        <begin position="222"/>
        <end position="392"/>
    </location>
</feature>